<dbReference type="Gene3D" id="2.40.170.20">
    <property type="entry name" value="TonB-dependent receptor, beta-barrel domain"/>
    <property type="match status" value="1"/>
</dbReference>
<dbReference type="RefSeq" id="WP_382166619.1">
    <property type="nucleotide sequence ID" value="NZ_JBHTBR010000003.1"/>
</dbReference>
<dbReference type="InterPro" id="IPR039426">
    <property type="entry name" value="TonB-dep_rcpt-like"/>
</dbReference>
<evidence type="ECO:0000256" key="13">
    <source>
        <dbReference type="SAM" id="SignalP"/>
    </source>
</evidence>
<dbReference type="Proteomes" id="UP001596492">
    <property type="component" value="Unassembled WGS sequence"/>
</dbReference>
<protein>
    <submittedName>
        <fullName evidence="16">TonB-dependent receptor</fullName>
    </submittedName>
</protein>
<dbReference type="InterPro" id="IPR012910">
    <property type="entry name" value="Plug_dom"/>
</dbReference>
<keyword evidence="8 12" id="KW-0798">TonB box</keyword>
<keyword evidence="4" id="KW-0410">Iron transport</keyword>
<comment type="similarity">
    <text evidence="11 12">Belongs to the TonB-dependent receptor family.</text>
</comment>
<keyword evidence="13" id="KW-0732">Signal</keyword>
<evidence type="ECO:0000256" key="12">
    <source>
        <dbReference type="RuleBase" id="RU003357"/>
    </source>
</evidence>
<dbReference type="Pfam" id="PF00593">
    <property type="entry name" value="TonB_dep_Rec_b-barrel"/>
    <property type="match status" value="1"/>
</dbReference>
<evidence type="ECO:0000256" key="7">
    <source>
        <dbReference type="ARBA" id="ARBA00023065"/>
    </source>
</evidence>
<dbReference type="PANTHER" id="PTHR32552:SF81">
    <property type="entry name" value="TONB-DEPENDENT OUTER MEMBRANE RECEPTOR"/>
    <property type="match status" value="1"/>
</dbReference>
<evidence type="ECO:0000256" key="11">
    <source>
        <dbReference type="PROSITE-ProRule" id="PRU01360"/>
    </source>
</evidence>
<evidence type="ECO:0000259" key="14">
    <source>
        <dbReference type="Pfam" id="PF00593"/>
    </source>
</evidence>
<keyword evidence="5 11" id="KW-0812">Transmembrane</keyword>
<keyword evidence="9 11" id="KW-0472">Membrane</keyword>
<dbReference type="SUPFAM" id="SSF56935">
    <property type="entry name" value="Porins"/>
    <property type="match status" value="1"/>
</dbReference>
<evidence type="ECO:0000256" key="2">
    <source>
        <dbReference type="ARBA" id="ARBA00022448"/>
    </source>
</evidence>
<dbReference type="EMBL" id="JBHTBR010000003">
    <property type="protein sequence ID" value="MFC7291390.1"/>
    <property type="molecule type" value="Genomic_DNA"/>
</dbReference>
<keyword evidence="2 11" id="KW-0813">Transport</keyword>
<evidence type="ECO:0000256" key="8">
    <source>
        <dbReference type="ARBA" id="ARBA00023077"/>
    </source>
</evidence>
<feature type="domain" description="TonB-dependent receptor plug" evidence="15">
    <location>
        <begin position="56"/>
        <end position="162"/>
    </location>
</feature>
<keyword evidence="17" id="KW-1185">Reference proteome</keyword>
<evidence type="ECO:0000256" key="10">
    <source>
        <dbReference type="ARBA" id="ARBA00023237"/>
    </source>
</evidence>
<feature type="signal peptide" evidence="13">
    <location>
        <begin position="1"/>
        <end position="26"/>
    </location>
</feature>
<keyword evidence="7" id="KW-0406">Ion transport</keyword>
<organism evidence="16 17">
    <name type="scientific">Hirschia litorea</name>
    <dbReference type="NCBI Taxonomy" id="1199156"/>
    <lineage>
        <taxon>Bacteria</taxon>
        <taxon>Pseudomonadati</taxon>
        <taxon>Pseudomonadota</taxon>
        <taxon>Alphaproteobacteria</taxon>
        <taxon>Hyphomonadales</taxon>
        <taxon>Hyphomonadaceae</taxon>
        <taxon>Hirschia</taxon>
    </lineage>
</organism>
<comment type="subcellular location">
    <subcellularLocation>
        <location evidence="1 11">Cell outer membrane</location>
        <topology evidence="1 11">Multi-pass membrane protein</topology>
    </subcellularLocation>
</comment>
<evidence type="ECO:0000256" key="3">
    <source>
        <dbReference type="ARBA" id="ARBA00022452"/>
    </source>
</evidence>
<dbReference type="PROSITE" id="PS52016">
    <property type="entry name" value="TONB_DEPENDENT_REC_3"/>
    <property type="match status" value="1"/>
</dbReference>
<keyword evidence="6" id="KW-0408">Iron</keyword>
<name>A0ABW2IKN4_9PROT</name>
<evidence type="ECO:0000256" key="6">
    <source>
        <dbReference type="ARBA" id="ARBA00023004"/>
    </source>
</evidence>
<dbReference type="InterPro" id="IPR000531">
    <property type="entry name" value="Beta-barrel_TonB"/>
</dbReference>
<feature type="chain" id="PRO_5045181984" evidence="13">
    <location>
        <begin position="27"/>
        <end position="789"/>
    </location>
</feature>
<evidence type="ECO:0000256" key="9">
    <source>
        <dbReference type="ARBA" id="ARBA00023136"/>
    </source>
</evidence>
<evidence type="ECO:0000259" key="15">
    <source>
        <dbReference type="Pfam" id="PF07715"/>
    </source>
</evidence>
<evidence type="ECO:0000313" key="17">
    <source>
        <dbReference type="Proteomes" id="UP001596492"/>
    </source>
</evidence>
<dbReference type="Pfam" id="PF07715">
    <property type="entry name" value="Plug"/>
    <property type="match status" value="1"/>
</dbReference>
<keyword evidence="3 11" id="KW-1134">Transmembrane beta strand</keyword>
<proteinExistence type="inferred from homology"/>
<evidence type="ECO:0000256" key="1">
    <source>
        <dbReference type="ARBA" id="ARBA00004571"/>
    </source>
</evidence>
<evidence type="ECO:0000313" key="16">
    <source>
        <dbReference type="EMBL" id="MFC7291390.1"/>
    </source>
</evidence>
<gene>
    <name evidence="16" type="ORF">ACFQS8_07170</name>
</gene>
<dbReference type="PANTHER" id="PTHR32552">
    <property type="entry name" value="FERRICHROME IRON RECEPTOR-RELATED"/>
    <property type="match status" value="1"/>
</dbReference>
<keyword evidence="16" id="KW-0675">Receptor</keyword>
<feature type="domain" description="TonB-dependent receptor-like beta-barrel" evidence="14">
    <location>
        <begin position="299"/>
        <end position="754"/>
    </location>
</feature>
<keyword evidence="10 11" id="KW-0998">Cell outer membrane</keyword>
<accession>A0ABW2IKN4</accession>
<reference evidence="17" key="1">
    <citation type="journal article" date="2019" name="Int. J. Syst. Evol. Microbiol.">
        <title>The Global Catalogue of Microorganisms (GCM) 10K type strain sequencing project: providing services to taxonomists for standard genome sequencing and annotation.</title>
        <authorList>
            <consortium name="The Broad Institute Genomics Platform"/>
            <consortium name="The Broad Institute Genome Sequencing Center for Infectious Disease"/>
            <person name="Wu L."/>
            <person name="Ma J."/>
        </authorList>
    </citation>
    <scope>NUCLEOTIDE SEQUENCE [LARGE SCALE GENOMIC DNA]</scope>
    <source>
        <strain evidence="17">CCUG 51308</strain>
    </source>
</reference>
<sequence>MSYKRSSLLASVSLGVVLSAAQFAAAQEVGATIEEQGRPNVLAPIIVTSQKRKQNLQDVAVSVTAFSGDQLEALGLNSSTEITEQIPGLQLNAWSPNVTIFNLRGISQNNFTDYLEAPVAVYLDDAYMGSINGISGQLYDTRRVEVLRGPQGTLFGRNATGGLIHFVSNDASDEDTNGYVKGAIGNFNRKEIEGAIGGSLASNVRARVSGRFASADGYVESAPSPAVGFEGSGQDIGGEDGFAIRGNLQVDFTEKLTGSFWLKYSEDNDVPTGGYVFANCEFEANGYCATDAGGRSNGTNGVINGITGEPASPYDNFGEQSGAFNRDTTIYQADFDYALDNGVELTSITNFTDLNKTYSEDADALPVLVVNFDTEAKYQQLSQEVRLSGNTDKLEWQVGAYYLDIDIDGGLLTAGAPIVGAALSVGLPGAEAVLNEGYSLGSQNTSVFGQLEYELAPALSLTAGLRYSMDEKSIDYVSSVEEGGDSVELVTNELFSSIIQGIDEIEYDDWAGRLALDWRVADNTLLFASVNRGIKGGNWTLSANVTPDKFQHDEEVLISYEAGVKTETDDGQLRFNATAYYYDYEDYQSFSLLNLAPQVSNTDATAYGGEFELFWSPTDNFNAVLGMSFQETEVDNVELVGEAFGPEFFPGAPDTEYCINQNDGSFFCDYPIDSLTGAELPNAPTVSLNYLFRYNVDALGGNIALQMDGVWYGDQFLEVTNSIASQQKSYGLTNLSASWANDNGLELSVFAKNVLEEEYAAYSLDLGLLGTTQFFGPPRTFGVTLAKRF</sequence>
<evidence type="ECO:0000256" key="5">
    <source>
        <dbReference type="ARBA" id="ARBA00022692"/>
    </source>
</evidence>
<comment type="caution">
    <text evidence="16">The sequence shown here is derived from an EMBL/GenBank/DDBJ whole genome shotgun (WGS) entry which is preliminary data.</text>
</comment>
<dbReference type="InterPro" id="IPR036942">
    <property type="entry name" value="Beta-barrel_TonB_sf"/>
</dbReference>
<evidence type="ECO:0000256" key="4">
    <source>
        <dbReference type="ARBA" id="ARBA00022496"/>
    </source>
</evidence>